<protein>
    <submittedName>
        <fullName evidence="7">TRAP-type C4-dicarboxylate transport system, substrate-binding protein</fullName>
    </submittedName>
</protein>
<evidence type="ECO:0000256" key="1">
    <source>
        <dbReference type="ARBA" id="ARBA00004418"/>
    </source>
</evidence>
<evidence type="ECO:0000313" key="8">
    <source>
        <dbReference type="Proteomes" id="UP000199628"/>
    </source>
</evidence>
<dbReference type="NCBIfam" id="NF037995">
    <property type="entry name" value="TRAP_S1"/>
    <property type="match status" value="1"/>
</dbReference>
<gene>
    <name evidence="7" type="ORF">SAMN04488239_1345</name>
</gene>
<keyword evidence="5" id="KW-0574">Periplasm</keyword>
<name>A0A1G7FGR6_9RHOB</name>
<evidence type="ECO:0000256" key="4">
    <source>
        <dbReference type="ARBA" id="ARBA00022729"/>
    </source>
</evidence>
<evidence type="ECO:0000313" key="7">
    <source>
        <dbReference type="EMBL" id="SDE74745.1"/>
    </source>
</evidence>
<dbReference type="PANTHER" id="PTHR33376:SF7">
    <property type="entry name" value="C4-DICARBOXYLATE-BINDING PROTEIN DCTB"/>
    <property type="match status" value="1"/>
</dbReference>
<evidence type="ECO:0000256" key="6">
    <source>
        <dbReference type="SAM" id="SignalP"/>
    </source>
</evidence>
<dbReference type="InterPro" id="IPR038404">
    <property type="entry name" value="TRAP_DctP_sf"/>
</dbReference>
<reference evidence="8" key="1">
    <citation type="submission" date="2016-10" db="EMBL/GenBank/DDBJ databases">
        <authorList>
            <person name="Varghese N."/>
            <person name="Submissions S."/>
        </authorList>
    </citation>
    <scope>NUCLEOTIDE SEQUENCE [LARGE SCALE GENOMIC DNA]</scope>
    <source>
        <strain evidence="8">CGMCC 1.9108</strain>
    </source>
</reference>
<keyword evidence="4 6" id="KW-0732">Signal</keyword>
<keyword evidence="3" id="KW-0813">Transport</keyword>
<evidence type="ECO:0000256" key="3">
    <source>
        <dbReference type="ARBA" id="ARBA00022448"/>
    </source>
</evidence>
<evidence type="ECO:0000256" key="5">
    <source>
        <dbReference type="ARBA" id="ARBA00022764"/>
    </source>
</evidence>
<dbReference type="EMBL" id="FMZV01000034">
    <property type="protein sequence ID" value="SDE74745.1"/>
    <property type="molecule type" value="Genomic_DNA"/>
</dbReference>
<comment type="subcellular location">
    <subcellularLocation>
        <location evidence="1">Periplasm</location>
    </subcellularLocation>
</comment>
<dbReference type="GO" id="GO:0042597">
    <property type="term" value="C:periplasmic space"/>
    <property type="evidence" value="ECO:0007669"/>
    <property type="project" value="UniProtKB-SubCell"/>
</dbReference>
<accession>A0A1G7FGR6</accession>
<proteinExistence type="inferred from homology"/>
<dbReference type="GO" id="GO:0055085">
    <property type="term" value="P:transmembrane transport"/>
    <property type="evidence" value="ECO:0007669"/>
    <property type="project" value="InterPro"/>
</dbReference>
<keyword evidence="8" id="KW-1185">Reference proteome</keyword>
<organism evidence="7 8">
    <name type="scientific">Ruegeria marina</name>
    <dbReference type="NCBI Taxonomy" id="639004"/>
    <lineage>
        <taxon>Bacteria</taxon>
        <taxon>Pseudomonadati</taxon>
        <taxon>Pseudomonadota</taxon>
        <taxon>Alphaproteobacteria</taxon>
        <taxon>Rhodobacterales</taxon>
        <taxon>Roseobacteraceae</taxon>
        <taxon>Ruegeria</taxon>
    </lineage>
</organism>
<feature type="signal peptide" evidence="6">
    <location>
        <begin position="1"/>
        <end position="23"/>
    </location>
</feature>
<dbReference type="Gene3D" id="3.40.190.170">
    <property type="entry name" value="Bacterial extracellular solute-binding protein, family 7"/>
    <property type="match status" value="1"/>
</dbReference>
<dbReference type="PANTHER" id="PTHR33376">
    <property type="match status" value="1"/>
</dbReference>
<dbReference type="InterPro" id="IPR018389">
    <property type="entry name" value="DctP_fam"/>
</dbReference>
<feature type="chain" id="PRO_5011432203" evidence="6">
    <location>
        <begin position="24"/>
        <end position="334"/>
    </location>
</feature>
<dbReference type="CDD" id="cd13603">
    <property type="entry name" value="PBP2_TRAP_Siap_TeaA_like"/>
    <property type="match status" value="1"/>
</dbReference>
<comment type="similarity">
    <text evidence="2">Belongs to the bacterial solute-binding protein 7 family.</text>
</comment>
<dbReference type="Pfam" id="PF03480">
    <property type="entry name" value="DctP"/>
    <property type="match status" value="1"/>
</dbReference>
<dbReference type="AlphaFoldDB" id="A0A1G7FGR6"/>
<evidence type="ECO:0000256" key="2">
    <source>
        <dbReference type="ARBA" id="ARBA00009023"/>
    </source>
</evidence>
<dbReference type="RefSeq" id="WP_176828240.1">
    <property type="nucleotide sequence ID" value="NZ_FMZV01000034.1"/>
</dbReference>
<dbReference type="Proteomes" id="UP000199628">
    <property type="component" value="Unassembled WGS sequence"/>
</dbReference>
<dbReference type="STRING" id="639004.SAMN04488239_1345"/>
<sequence>MLNPKSIALAAISALALGAPAVAETTLRLATAAPQGTPWANQLDRFAAAVDTETAGKVKIEVFYNSQLGSEQDVLAQVARGRIDIGYFSNTSASLQVPEAIFPSLYMYFDDQEERSCILDNHMLEPTRNAFGTRSLYLIGFGEVGPNHVVGKTGAATPAENEGRKIGVSVSPIANSFWETQGMIPTSVPIAESASSMQTGIVDYTLFPITFYVASGLNKIAPVITLAGVQQNSAVLLMSERVRNGLSEEQQAAIDRAWAVVPATQLREEILGFEAKLLEAHKAGGGTVVELTPEQEAAWRAPMDGFYEKAVELTGEAGRDMFEALEAGRAACAK</sequence>